<dbReference type="Proteomes" id="UP001152300">
    <property type="component" value="Unassembled WGS sequence"/>
</dbReference>
<comment type="caution">
    <text evidence="1">The sequence shown here is derived from an EMBL/GenBank/DDBJ whole genome shotgun (WGS) entry which is preliminary data.</text>
</comment>
<proteinExistence type="predicted"/>
<keyword evidence="2" id="KW-1185">Reference proteome</keyword>
<dbReference type="AlphaFoldDB" id="A0A9X0DMV6"/>
<evidence type="ECO:0000313" key="1">
    <source>
        <dbReference type="EMBL" id="KAJ8069034.1"/>
    </source>
</evidence>
<protein>
    <submittedName>
        <fullName evidence="1">Uncharacterized protein</fullName>
    </submittedName>
</protein>
<accession>A0A9X0DMV6</accession>
<evidence type="ECO:0000313" key="2">
    <source>
        <dbReference type="Proteomes" id="UP001152300"/>
    </source>
</evidence>
<name>A0A9X0DMV6_9HELO</name>
<sequence length="101" mass="11402">MVRNLGRKASLLDNRVRSFILLYDNAKPERVGREKSVASGFIPNFKSHPPVLSFACFKCKASNWTKDYVCPFGIYEVDTAFEDEETLSELSDSDLCESGKD</sequence>
<reference evidence="1" key="1">
    <citation type="submission" date="2022-11" db="EMBL/GenBank/DDBJ databases">
        <title>Genome Resource of Sclerotinia nivalis Strain SnTB1, a Plant Pathogen Isolated from American Ginseng.</title>
        <authorList>
            <person name="Fan S."/>
        </authorList>
    </citation>
    <scope>NUCLEOTIDE SEQUENCE</scope>
    <source>
        <strain evidence="1">SnTB1</strain>
    </source>
</reference>
<gene>
    <name evidence="1" type="ORF">OCU04_002708</name>
</gene>
<organism evidence="1 2">
    <name type="scientific">Sclerotinia nivalis</name>
    <dbReference type="NCBI Taxonomy" id="352851"/>
    <lineage>
        <taxon>Eukaryota</taxon>
        <taxon>Fungi</taxon>
        <taxon>Dikarya</taxon>
        <taxon>Ascomycota</taxon>
        <taxon>Pezizomycotina</taxon>
        <taxon>Leotiomycetes</taxon>
        <taxon>Helotiales</taxon>
        <taxon>Sclerotiniaceae</taxon>
        <taxon>Sclerotinia</taxon>
    </lineage>
</organism>
<dbReference type="EMBL" id="JAPEIS010000002">
    <property type="protein sequence ID" value="KAJ8069034.1"/>
    <property type="molecule type" value="Genomic_DNA"/>
</dbReference>